<dbReference type="InterPro" id="IPR052056">
    <property type="entry name" value="Mono-ARTD/PARP"/>
</dbReference>
<dbReference type="InterPro" id="IPR012317">
    <property type="entry name" value="Poly(ADP-ribose)pol_cat_dom"/>
</dbReference>
<evidence type="ECO:0000259" key="8">
    <source>
        <dbReference type="PROSITE" id="PS51059"/>
    </source>
</evidence>
<reference evidence="9" key="1">
    <citation type="submission" date="2025-08" db="UniProtKB">
        <authorList>
            <consortium name="Ensembl"/>
        </authorList>
    </citation>
    <scope>IDENTIFICATION</scope>
</reference>
<organism evidence="9 10">
    <name type="scientific">Labrus bergylta</name>
    <name type="common">ballan wrasse</name>
    <dbReference type="NCBI Taxonomy" id="56723"/>
    <lineage>
        <taxon>Eukaryota</taxon>
        <taxon>Metazoa</taxon>
        <taxon>Chordata</taxon>
        <taxon>Craniata</taxon>
        <taxon>Vertebrata</taxon>
        <taxon>Euteleostomi</taxon>
        <taxon>Actinopterygii</taxon>
        <taxon>Neopterygii</taxon>
        <taxon>Teleostei</taxon>
        <taxon>Neoteleostei</taxon>
        <taxon>Acanthomorphata</taxon>
        <taxon>Eupercaria</taxon>
        <taxon>Labriformes</taxon>
        <taxon>Labridae</taxon>
        <taxon>Labrus</taxon>
    </lineage>
</organism>
<dbReference type="Ensembl" id="ENSLBET00000005238.1">
    <property type="protein sequence ID" value="ENSLBEP00000004969.1"/>
    <property type="gene ID" value="ENSLBEG00000003798.1"/>
</dbReference>
<dbReference type="GO" id="GO:0070212">
    <property type="term" value="P:protein poly-ADP-ribosylation"/>
    <property type="evidence" value="ECO:0007669"/>
    <property type="project" value="TreeGrafter"/>
</dbReference>
<proteinExistence type="inferred from homology"/>
<dbReference type="Gene3D" id="3.90.228.10">
    <property type="match status" value="1"/>
</dbReference>
<protein>
    <recommendedName>
        <fullName evidence="7">Poly [ADP-ribose] polymerase</fullName>
        <shortName evidence="7">PARP</shortName>
        <ecNumber evidence="7">2.4.2.-</ecNumber>
    </recommendedName>
</protein>
<evidence type="ECO:0000256" key="7">
    <source>
        <dbReference type="RuleBase" id="RU362114"/>
    </source>
</evidence>
<dbReference type="SMART" id="SM00726">
    <property type="entry name" value="UIM"/>
    <property type="match status" value="2"/>
</dbReference>
<evidence type="ECO:0000256" key="1">
    <source>
        <dbReference type="ARBA" id="ARBA00004123"/>
    </source>
</evidence>
<dbReference type="CDD" id="cd01439">
    <property type="entry name" value="TCCD_inducible_PARP_like"/>
    <property type="match status" value="1"/>
</dbReference>
<keyword evidence="2 7" id="KW-0328">Glycosyltransferase</keyword>
<feature type="domain" description="PARP catalytic" evidence="8">
    <location>
        <begin position="346"/>
        <end position="549"/>
    </location>
</feature>
<evidence type="ECO:0000313" key="10">
    <source>
        <dbReference type="Proteomes" id="UP000261660"/>
    </source>
</evidence>
<dbReference type="GO" id="GO:0003950">
    <property type="term" value="F:NAD+ poly-ADP-ribosyltransferase activity"/>
    <property type="evidence" value="ECO:0007669"/>
    <property type="project" value="UniProtKB-UniRule"/>
</dbReference>
<dbReference type="GeneTree" id="ENSGT00940000162035"/>
<keyword evidence="5" id="KW-0539">Nucleus</keyword>
<keyword evidence="3 7" id="KW-0808">Transferase</keyword>
<dbReference type="PROSITE" id="PS50330">
    <property type="entry name" value="UIM"/>
    <property type="match status" value="1"/>
</dbReference>
<dbReference type="GO" id="GO:0005634">
    <property type="term" value="C:nucleus"/>
    <property type="evidence" value="ECO:0007669"/>
    <property type="project" value="UniProtKB-SubCell"/>
</dbReference>
<dbReference type="GO" id="GO:0003714">
    <property type="term" value="F:transcription corepressor activity"/>
    <property type="evidence" value="ECO:0007669"/>
    <property type="project" value="TreeGrafter"/>
</dbReference>
<comment type="subcellular location">
    <subcellularLocation>
        <location evidence="1">Nucleus</location>
    </subcellularLocation>
</comment>
<evidence type="ECO:0000256" key="6">
    <source>
        <dbReference type="ARBA" id="ARBA00024347"/>
    </source>
</evidence>
<dbReference type="Proteomes" id="UP000261660">
    <property type="component" value="Unplaced"/>
</dbReference>
<accession>A0A3Q3L7J4</accession>
<dbReference type="EC" id="2.4.2.-" evidence="7"/>
<sequence length="549" mass="61899">HCHGALEQGTNPPALIQDFTSVKVSERERDIDVLTLKEMESEKQTAIIGFLTTPIERETIIPMEPDMLKYIQNHCHQLMADMDQVSIFPLEAEDVCGLKIHGPAIACQMAEEVLQGIVSSTLTKTITFSAPGITRFLVVEDCKSILEEMQRKFQVYINIQIVSAIDERPQEAVSNSDTVNDVDEEDLYTAEAPTTPADQDQGLMVVDAPLLSPEENATGGCPQLNDDDEALGRSMELEEEAQLSLAIQYSMETSHWSVEDEEEQLQRALELSKTMVQHEVSSSSTDKSPKVGKISKNMNTVIQDAMKAASTIHLHVFAAYTSDLSRVEIAFGKKVSLRQVEERVEHRALRKLSKYHRNCLDKVDEDSDEFQNVIKSFYETIQEYHSKIRIIKVEKLMNRLLYNQYKLKKASVLQRATYPVIERTLYHGTSETSVKEICVHGFNRSFCGKNATVYGQGVYFAVNSGLSVQDQYSPPNADGHKFIFVSKVLTGDYTKGCHSMKTAPLKETGDIPLRYESVTDDITKPSMFVIFNDTQAFPEYLITCQRIHR</sequence>
<evidence type="ECO:0000256" key="2">
    <source>
        <dbReference type="ARBA" id="ARBA00022676"/>
    </source>
</evidence>
<evidence type="ECO:0000256" key="5">
    <source>
        <dbReference type="ARBA" id="ARBA00023242"/>
    </source>
</evidence>
<dbReference type="AlphaFoldDB" id="A0A3Q3L7J4"/>
<dbReference type="PANTHER" id="PTHR14453:SF94">
    <property type="entry name" value="PROTEIN MONO-ADP-RIBOSYLTRANSFERASE PARP10"/>
    <property type="match status" value="1"/>
</dbReference>
<dbReference type="SUPFAM" id="SSF56399">
    <property type="entry name" value="ADP-ribosylation"/>
    <property type="match status" value="1"/>
</dbReference>
<evidence type="ECO:0000256" key="4">
    <source>
        <dbReference type="ARBA" id="ARBA00023027"/>
    </source>
</evidence>
<dbReference type="PROSITE" id="PS51059">
    <property type="entry name" value="PARP_CATALYTIC"/>
    <property type="match status" value="1"/>
</dbReference>
<dbReference type="FunFam" id="3.90.228.10:FF:000008">
    <property type="entry name" value="Poly [ADP-ribose] polymerase"/>
    <property type="match status" value="1"/>
</dbReference>
<dbReference type="Pfam" id="PF00644">
    <property type="entry name" value="PARP"/>
    <property type="match status" value="1"/>
</dbReference>
<keyword evidence="10" id="KW-1185">Reference proteome</keyword>
<dbReference type="PANTHER" id="PTHR14453">
    <property type="entry name" value="PARP/ZINC FINGER CCCH TYPE DOMAIN CONTAINING PROTEIN"/>
    <property type="match status" value="1"/>
</dbReference>
<comment type="similarity">
    <text evidence="6">Belongs to the ARTD/PARP family.</text>
</comment>
<dbReference type="GO" id="GO:1990404">
    <property type="term" value="F:NAD+-protein mono-ADP-ribosyltransferase activity"/>
    <property type="evidence" value="ECO:0007669"/>
    <property type="project" value="TreeGrafter"/>
</dbReference>
<evidence type="ECO:0000313" key="9">
    <source>
        <dbReference type="Ensembl" id="ENSLBEP00000004969.1"/>
    </source>
</evidence>
<reference evidence="9" key="2">
    <citation type="submission" date="2025-09" db="UniProtKB">
        <authorList>
            <consortium name="Ensembl"/>
        </authorList>
    </citation>
    <scope>IDENTIFICATION</scope>
</reference>
<keyword evidence="4 7" id="KW-0520">NAD</keyword>
<name>A0A3Q3L7J4_9LABR</name>
<evidence type="ECO:0000256" key="3">
    <source>
        <dbReference type="ARBA" id="ARBA00022679"/>
    </source>
</evidence>
<dbReference type="Pfam" id="PF02809">
    <property type="entry name" value="UIM"/>
    <property type="match status" value="2"/>
</dbReference>
<dbReference type="GO" id="GO:0010629">
    <property type="term" value="P:negative regulation of gene expression"/>
    <property type="evidence" value="ECO:0007669"/>
    <property type="project" value="TreeGrafter"/>
</dbReference>
<dbReference type="GO" id="GO:0005737">
    <property type="term" value="C:cytoplasm"/>
    <property type="evidence" value="ECO:0007669"/>
    <property type="project" value="TreeGrafter"/>
</dbReference>
<dbReference type="InterPro" id="IPR003903">
    <property type="entry name" value="UIM_dom"/>
</dbReference>